<accession>A0A0V1GMV5</accession>
<reference evidence="1 2" key="1">
    <citation type="submission" date="2015-01" db="EMBL/GenBank/DDBJ databases">
        <title>Evolution of Trichinella species and genotypes.</title>
        <authorList>
            <person name="Korhonen P.K."/>
            <person name="Edoardo P."/>
            <person name="Giuseppe L.R."/>
            <person name="Gasser R.B."/>
        </authorList>
    </citation>
    <scope>NUCLEOTIDE SEQUENCE [LARGE SCALE GENOMIC DNA]</scope>
    <source>
        <strain evidence="1">ISS1029</strain>
    </source>
</reference>
<sequence length="45" mass="5056">MSTSSCFAHEIVYVLASRLEAKKMTREPILTSYVNRAHKVGTMPT</sequence>
<name>A0A0V1GMV5_9BILA</name>
<comment type="caution">
    <text evidence="1">The sequence shown here is derived from an EMBL/GenBank/DDBJ whole genome shotgun (WGS) entry which is preliminary data.</text>
</comment>
<dbReference type="EMBL" id="JYDP01000903">
    <property type="protein sequence ID" value="KRY99314.1"/>
    <property type="molecule type" value="Genomic_DNA"/>
</dbReference>
<dbReference type="Proteomes" id="UP000055024">
    <property type="component" value="Unassembled WGS sequence"/>
</dbReference>
<evidence type="ECO:0000313" key="1">
    <source>
        <dbReference type="EMBL" id="KRY99314.1"/>
    </source>
</evidence>
<organism evidence="1 2">
    <name type="scientific">Trichinella zimbabwensis</name>
    <dbReference type="NCBI Taxonomy" id="268475"/>
    <lineage>
        <taxon>Eukaryota</taxon>
        <taxon>Metazoa</taxon>
        <taxon>Ecdysozoa</taxon>
        <taxon>Nematoda</taxon>
        <taxon>Enoplea</taxon>
        <taxon>Dorylaimia</taxon>
        <taxon>Trichinellida</taxon>
        <taxon>Trichinellidae</taxon>
        <taxon>Trichinella</taxon>
    </lineage>
</organism>
<dbReference type="AlphaFoldDB" id="A0A0V1GMV5"/>
<keyword evidence="2" id="KW-1185">Reference proteome</keyword>
<gene>
    <name evidence="1" type="ORF">T11_3331</name>
</gene>
<proteinExistence type="predicted"/>
<evidence type="ECO:0000313" key="2">
    <source>
        <dbReference type="Proteomes" id="UP000055024"/>
    </source>
</evidence>
<protein>
    <submittedName>
        <fullName evidence="1">Uncharacterized protein</fullName>
    </submittedName>
</protein>